<dbReference type="GO" id="GO:0016887">
    <property type="term" value="F:ATP hydrolysis activity"/>
    <property type="evidence" value="ECO:0007669"/>
    <property type="project" value="InterPro"/>
</dbReference>
<accession>A0A8T0A338</accession>
<evidence type="ECO:0000259" key="4">
    <source>
        <dbReference type="SMART" id="SM00382"/>
    </source>
</evidence>
<evidence type="ECO:0000259" key="5">
    <source>
        <dbReference type="SMART" id="SM01086"/>
    </source>
</evidence>
<keyword evidence="7" id="KW-1185">Reference proteome</keyword>
<dbReference type="InterPro" id="IPR019489">
    <property type="entry name" value="Clp_ATPase_C"/>
</dbReference>
<feature type="region of interest" description="Disordered" evidence="3">
    <location>
        <begin position="583"/>
        <end position="632"/>
    </location>
</feature>
<dbReference type="InterPro" id="IPR027417">
    <property type="entry name" value="P-loop_NTPase"/>
</dbReference>
<dbReference type="InterPro" id="IPR059067">
    <property type="entry name" value="Znf_ribbon_CLPX-like"/>
</dbReference>
<dbReference type="SUPFAM" id="SSF52540">
    <property type="entry name" value="P-loop containing nucleoside triphosphate hydrolases"/>
    <property type="match status" value="1"/>
</dbReference>
<evidence type="ECO:0008006" key="8">
    <source>
        <dbReference type="Google" id="ProtNLM"/>
    </source>
</evidence>
<evidence type="ECO:0000256" key="3">
    <source>
        <dbReference type="SAM" id="MobiDB-lite"/>
    </source>
</evidence>
<dbReference type="Pfam" id="PF07724">
    <property type="entry name" value="AAA_2"/>
    <property type="match status" value="1"/>
</dbReference>
<evidence type="ECO:0000256" key="2">
    <source>
        <dbReference type="ARBA" id="ARBA00022840"/>
    </source>
</evidence>
<keyword evidence="1" id="KW-0547">Nucleotide-binding</keyword>
<keyword evidence="2" id="KW-0067">ATP-binding</keyword>
<name>A0A8T0A338_9BILA</name>
<dbReference type="OrthoDB" id="1721884at2759"/>
<sequence length="632" mass="69836">MRPQVGLLQKQFKTTTSTTTAININKCLPRSFGTGTIKAANNDFVWLQQKQLANALVHFHSSATLLKDDENNKGNSGDGFVMLDGDNMESIFSTGLPPKSLRGGLPKCTKCGRPLRNLRNTVNINNNLYECTDCNIFYSRRVGGGGTSADSSYQTLLRQLKLMGRLPTPKEITAYLDKFVVGQEAAKRALSLGVYEHYIRVWSNERFNYSSTEQSSEIQQSAAAFQHGLITRQHSNIAHIQSTFSPDVMLRFQAASQGRSSSQPVYSKKKSYGSFINLAGFKDEQHQNVRMDKSNIMLLGPSGVGKTYVVKVLAKILNVPLAHCDCTSMTQAGYVGEDVESVLQKLLQEAEGDVQRAQRGIVFLDEVDKIAATREVASHAYRDVSGEGVQHAMLKMVEGSVMSVKNGRKGQQDTVQMDTTDILFIASGAFTGLEKLISRRLDKNMLGFGSSPPVNTITKDDDLELELANEKRDQFGIIPELVGRFPIRVPFTSLDKESLKRVMTEPKNSMIVQEQAYFNLHGAKIEITEDALDEMAQMALKGRVGARALMSILYNVLWEAKYNLPGSNYDTVRITGASVRGEGPPYEVTHKAMSSSTKKGGEDEDGETEEHLNSQRQQQQHQVLSPAAQIAV</sequence>
<dbReference type="EMBL" id="JABEBT010000003">
    <property type="protein sequence ID" value="KAF7639798.1"/>
    <property type="molecule type" value="Genomic_DNA"/>
</dbReference>
<dbReference type="GO" id="GO:0005524">
    <property type="term" value="F:ATP binding"/>
    <property type="evidence" value="ECO:0007669"/>
    <property type="project" value="UniProtKB-KW"/>
</dbReference>
<evidence type="ECO:0000256" key="1">
    <source>
        <dbReference type="ARBA" id="ARBA00022741"/>
    </source>
</evidence>
<organism evidence="6 7">
    <name type="scientific">Meloidogyne graminicola</name>
    <dbReference type="NCBI Taxonomy" id="189291"/>
    <lineage>
        <taxon>Eukaryota</taxon>
        <taxon>Metazoa</taxon>
        <taxon>Ecdysozoa</taxon>
        <taxon>Nematoda</taxon>
        <taxon>Chromadorea</taxon>
        <taxon>Rhabditida</taxon>
        <taxon>Tylenchina</taxon>
        <taxon>Tylenchomorpha</taxon>
        <taxon>Tylenchoidea</taxon>
        <taxon>Meloidogynidae</taxon>
        <taxon>Meloidogyninae</taxon>
        <taxon>Meloidogyne</taxon>
    </lineage>
</organism>
<proteinExistence type="predicted"/>
<dbReference type="InterPro" id="IPR003959">
    <property type="entry name" value="ATPase_AAA_core"/>
</dbReference>
<dbReference type="InterPro" id="IPR050052">
    <property type="entry name" value="ATP-dep_Clp_protease_ClpX"/>
</dbReference>
<dbReference type="SMART" id="SM01086">
    <property type="entry name" value="ClpB_D2-small"/>
    <property type="match status" value="1"/>
</dbReference>
<evidence type="ECO:0000313" key="6">
    <source>
        <dbReference type="EMBL" id="KAF7639798.1"/>
    </source>
</evidence>
<dbReference type="PANTHER" id="PTHR48102:SF7">
    <property type="entry name" value="ATP-DEPENDENT CLP PROTEASE ATP-BINDING SUBUNIT CLPX-LIKE, MITOCHONDRIAL"/>
    <property type="match status" value="1"/>
</dbReference>
<dbReference type="GO" id="GO:0051603">
    <property type="term" value="P:proteolysis involved in protein catabolic process"/>
    <property type="evidence" value="ECO:0007669"/>
    <property type="project" value="TreeGrafter"/>
</dbReference>
<evidence type="ECO:0000313" key="7">
    <source>
        <dbReference type="Proteomes" id="UP000605970"/>
    </source>
</evidence>
<dbReference type="PANTHER" id="PTHR48102">
    <property type="entry name" value="ATP-DEPENDENT CLP PROTEASE ATP-BINDING SUBUNIT CLPX-LIKE, MITOCHONDRIAL-RELATED"/>
    <property type="match status" value="1"/>
</dbReference>
<feature type="domain" description="Clp ATPase C-terminal" evidence="5">
    <location>
        <begin position="494"/>
        <end position="587"/>
    </location>
</feature>
<dbReference type="InterPro" id="IPR003593">
    <property type="entry name" value="AAA+_ATPase"/>
</dbReference>
<protein>
    <recommendedName>
        <fullName evidence="8">AAA domain-containing protein</fullName>
    </recommendedName>
</protein>
<feature type="domain" description="AAA+ ATPase" evidence="4">
    <location>
        <begin position="292"/>
        <end position="451"/>
    </location>
</feature>
<dbReference type="Gene3D" id="1.10.8.60">
    <property type="match status" value="1"/>
</dbReference>
<dbReference type="Pfam" id="PF26040">
    <property type="entry name" value="Zn_ribbon_CLPX_N"/>
    <property type="match status" value="1"/>
</dbReference>
<dbReference type="Proteomes" id="UP000605970">
    <property type="component" value="Unassembled WGS sequence"/>
</dbReference>
<dbReference type="SMART" id="SM00382">
    <property type="entry name" value="AAA"/>
    <property type="match status" value="1"/>
</dbReference>
<gene>
    <name evidence="6" type="ORF">Mgra_00000718</name>
</gene>
<comment type="caution">
    <text evidence="6">The sequence shown here is derived from an EMBL/GenBank/DDBJ whole genome shotgun (WGS) entry which is preliminary data.</text>
</comment>
<dbReference type="AlphaFoldDB" id="A0A8T0A338"/>
<dbReference type="GO" id="GO:0005759">
    <property type="term" value="C:mitochondrial matrix"/>
    <property type="evidence" value="ECO:0007669"/>
    <property type="project" value="TreeGrafter"/>
</dbReference>
<reference evidence="6" key="1">
    <citation type="journal article" date="2020" name="Ecol. Evol.">
        <title>Genome structure and content of the rice root-knot nematode (Meloidogyne graminicola).</title>
        <authorList>
            <person name="Phan N.T."/>
            <person name="Danchin E.G.J."/>
            <person name="Klopp C."/>
            <person name="Perfus-Barbeoch L."/>
            <person name="Kozlowski D.K."/>
            <person name="Koutsovoulos G.D."/>
            <person name="Lopez-Roques C."/>
            <person name="Bouchez O."/>
            <person name="Zahm M."/>
            <person name="Besnard G."/>
            <person name="Bellafiore S."/>
        </authorList>
    </citation>
    <scope>NUCLEOTIDE SEQUENCE</scope>
    <source>
        <strain evidence="6">VN-18</strain>
    </source>
</reference>
<dbReference type="Gene3D" id="3.40.50.300">
    <property type="entry name" value="P-loop containing nucleotide triphosphate hydrolases"/>
    <property type="match status" value="1"/>
</dbReference>